<keyword evidence="2" id="KW-0238">DNA-binding</keyword>
<dbReference type="PANTHER" id="PTHR30146:SF149">
    <property type="entry name" value="HTH-TYPE TRANSCRIPTIONAL REGULATOR EBGR"/>
    <property type="match status" value="1"/>
</dbReference>
<dbReference type="PROSITE" id="PS50932">
    <property type="entry name" value="HTH_LACI_2"/>
    <property type="match status" value="1"/>
</dbReference>
<dbReference type="PROSITE" id="PS00356">
    <property type="entry name" value="HTH_LACI_1"/>
    <property type="match status" value="1"/>
</dbReference>
<dbReference type="SUPFAM" id="SSF47413">
    <property type="entry name" value="lambda repressor-like DNA-binding domains"/>
    <property type="match status" value="1"/>
</dbReference>
<dbReference type="Gene3D" id="1.10.260.40">
    <property type="entry name" value="lambda repressor-like DNA-binding domains"/>
    <property type="match status" value="1"/>
</dbReference>
<proteinExistence type="predicted"/>
<dbReference type="RefSeq" id="WP_086283054.1">
    <property type="nucleotide sequence ID" value="NZ_NGMO01000001.1"/>
</dbReference>
<evidence type="ECO:0000259" key="4">
    <source>
        <dbReference type="PROSITE" id="PS50932"/>
    </source>
</evidence>
<dbReference type="Gene3D" id="3.40.50.2300">
    <property type="match status" value="2"/>
</dbReference>
<sequence>MASIRDIARIAGVSAASVSRILNEDPTFSINEQTRIRVIEIANQLNYTVNKNKRGTRSQGDEMTIALIVRHQEEAELDDPYFRKIRGGIEKEAAKWRFRTIRAFHMKDAHKEWTQLAKYGAVIMISEMTVEATKKIAGINPNLILVDNYSNVENLDCIQTDFQKKTGDILQVLYDKGHRNIAFIGGYSSKVTEDGQVEKSQDEIRADSYLKWMTLKGLRSYARVYQGSWKPEDGLRLGQEMLREKHPPTAVIVASDPMAVGVYKAINEANKNIPEDIAVASFDDIEMAQFMTPSLSSIKANPEEMGRLAVRMAKERMLNERTMPVQIICHSQLMLRESTESEIH</sequence>
<organism evidence="5 6">
    <name type="scientific">Candidatus Enterococcus wittei</name>
    <dbReference type="NCBI Taxonomy" id="1987383"/>
    <lineage>
        <taxon>Bacteria</taxon>
        <taxon>Bacillati</taxon>
        <taxon>Bacillota</taxon>
        <taxon>Bacilli</taxon>
        <taxon>Lactobacillales</taxon>
        <taxon>Enterococcaceae</taxon>
        <taxon>Enterococcus</taxon>
    </lineage>
</organism>
<dbReference type="SMART" id="SM00354">
    <property type="entry name" value="HTH_LACI"/>
    <property type="match status" value="1"/>
</dbReference>
<dbReference type="PANTHER" id="PTHR30146">
    <property type="entry name" value="LACI-RELATED TRANSCRIPTIONAL REPRESSOR"/>
    <property type="match status" value="1"/>
</dbReference>
<dbReference type="InterPro" id="IPR028082">
    <property type="entry name" value="Peripla_BP_I"/>
</dbReference>
<evidence type="ECO:0000313" key="6">
    <source>
        <dbReference type="Proteomes" id="UP000194933"/>
    </source>
</evidence>
<dbReference type="CDD" id="cd01392">
    <property type="entry name" value="HTH_LacI"/>
    <property type="match status" value="1"/>
</dbReference>
<evidence type="ECO:0000256" key="2">
    <source>
        <dbReference type="ARBA" id="ARBA00023125"/>
    </source>
</evidence>
<dbReference type="InterPro" id="IPR000843">
    <property type="entry name" value="HTH_LacI"/>
</dbReference>
<reference evidence="5 6" key="1">
    <citation type="submission" date="2017-05" db="EMBL/GenBank/DDBJ databases">
        <title>The Genome Sequence of Enterococcus sp. 10A9_DIV0425.</title>
        <authorList>
            <consortium name="The Broad Institute Genomics Platform"/>
            <consortium name="The Broad Institute Genomic Center for Infectious Diseases"/>
            <person name="Earl A."/>
            <person name="Manson A."/>
            <person name="Schwartman J."/>
            <person name="Gilmore M."/>
            <person name="Abouelleil A."/>
            <person name="Cao P."/>
            <person name="Chapman S."/>
            <person name="Cusick C."/>
            <person name="Shea T."/>
            <person name="Young S."/>
            <person name="Neafsey D."/>
            <person name="Nusbaum C."/>
            <person name="Birren B."/>
        </authorList>
    </citation>
    <scope>NUCLEOTIDE SEQUENCE [LARGE SCALE GENOMIC DNA]</scope>
    <source>
        <strain evidence="5 6">10A9_DIV0425</strain>
    </source>
</reference>
<dbReference type="Proteomes" id="UP000194933">
    <property type="component" value="Unassembled WGS sequence"/>
</dbReference>
<comment type="caution">
    <text evidence="5">The sequence shown here is derived from an EMBL/GenBank/DDBJ whole genome shotgun (WGS) entry which is preliminary data.</text>
</comment>
<keyword evidence="1" id="KW-0805">Transcription regulation</keyword>
<dbReference type="PRINTS" id="PR00036">
    <property type="entry name" value="HTHLACI"/>
</dbReference>
<dbReference type="Pfam" id="PF13377">
    <property type="entry name" value="Peripla_BP_3"/>
    <property type="match status" value="1"/>
</dbReference>
<dbReference type="EMBL" id="NGMO01000001">
    <property type="protein sequence ID" value="OTP11816.1"/>
    <property type="molecule type" value="Genomic_DNA"/>
</dbReference>
<feature type="domain" description="HTH lacI-type" evidence="4">
    <location>
        <begin position="2"/>
        <end position="58"/>
    </location>
</feature>
<accession>A0A2C9XQY0</accession>
<keyword evidence="3" id="KW-0804">Transcription</keyword>
<gene>
    <name evidence="5" type="ORF">A5844_000030</name>
</gene>
<protein>
    <recommendedName>
        <fullName evidence="4">HTH lacI-type domain-containing protein</fullName>
    </recommendedName>
</protein>
<keyword evidence="6" id="KW-1185">Reference proteome</keyword>
<dbReference type="GO" id="GO:0003700">
    <property type="term" value="F:DNA-binding transcription factor activity"/>
    <property type="evidence" value="ECO:0007669"/>
    <property type="project" value="TreeGrafter"/>
</dbReference>
<dbReference type="InterPro" id="IPR010982">
    <property type="entry name" value="Lambda_DNA-bd_dom_sf"/>
</dbReference>
<dbReference type="Pfam" id="PF00356">
    <property type="entry name" value="LacI"/>
    <property type="match status" value="1"/>
</dbReference>
<dbReference type="GO" id="GO:0000976">
    <property type="term" value="F:transcription cis-regulatory region binding"/>
    <property type="evidence" value="ECO:0007669"/>
    <property type="project" value="TreeGrafter"/>
</dbReference>
<dbReference type="CDD" id="cd01544">
    <property type="entry name" value="PBP1_GalR"/>
    <property type="match status" value="1"/>
</dbReference>
<evidence type="ECO:0000256" key="1">
    <source>
        <dbReference type="ARBA" id="ARBA00023015"/>
    </source>
</evidence>
<name>A0A2C9XQY0_9ENTE</name>
<evidence type="ECO:0000256" key="3">
    <source>
        <dbReference type="ARBA" id="ARBA00023163"/>
    </source>
</evidence>
<dbReference type="SUPFAM" id="SSF53822">
    <property type="entry name" value="Periplasmic binding protein-like I"/>
    <property type="match status" value="1"/>
</dbReference>
<dbReference type="AlphaFoldDB" id="A0A2C9XQY0"/>
<evidence type="ECO:0000313" key="5">
    <source>
        <dbReference type="EMBL" id="OTP11816.1"/>
    </source>
</evidence>
<dbReference type="InterPro" id="IPR046335">
    <property type="entry name" value="LacI/GalR-like_sensor"/>
</dbReference>
<dbReference type="STRING" id="1987383.A5844_000030"/>